<protein>
    <submittedName>
        <fullName evidence="1">Uncharacterized protein</fullName>
    </submittedName>
</protein>
<evidence type="ECO:0000313" key="2">
    <source>
        <dbReference type="Proteomes" id="UP000325313"/>
    </source>
</evidence>
<name>A0A5B0NET0_PUCGR</name>
<accession>A0A5B0NET0</accession>
<comment type="caution">
    <text evidence="1">The sequence shown here is derived from an EMBL/GenBank/DDBJ whole genome shotgun (WGS) entry which is preliminary data.</text>
</comment>
<gene>
    <name evidence="1" type="ORF">PGTUg99_015964</name>
</gene>
<dbReference type="Proteomes" id="UP000325313">
    <property type="component" value="Unassembled WGS sequence"/>
</dbReference>
<dbReference type="AlphaFoldDB" id="A0A5B0NET0"/>
<evidence type="ECO:0000313" key="1">
    <source>
        <dbReference type="EMBL" id="KAA1087841.1"/>
    </source>
</evidence>
<dbReference type="EMBL" id="VDEP01000409">
    <property type="protein sequence ID" value="KAA1087841.1"/>
    <property type="molecule type" value="Genomic_DNA"/>
</dbReference>
<reference evidence="1 2" key="1">
    <citation type="submission" date="2019-05" db="EMBL/GenBank/DDBJ databases">
        <title>Emergence of the Ug99 lineage of the wheat stem rust pathogen through somatic hybridization.</title>
        <authorList>
            <person name="Li F."/>
            <person name="Upadhyaya N.M."/>
            <person name="Sperschneider J."/>
            <person name="Matny O."/>
            <person name="Nguyen-Phuc H."/>
            <person name="Mago R."/>
            <person name="Raley C."/>
            <person name="Miller M.E."/>
            <person name="Silverstein K.A.T."/>
            <person name="Henningsen E."/>
            <person name="Hirsch C.D."/>
            <person name="Visser B."/>
            <person name="Pretorius Z.A."/>
            <person name="Steffenson B.J."/>
            <person name="Schwessinger B."/>
            <person name="Dodds P.N."/>
            <person name="Figueroa M."/>
        </authorList>
    </citation>
    <scope>NUCLEOTIDE SEQUENCE [LARGE SCALE GENOMIC DNA]</scope>
    <source>
        <strain evidence="1 2">Ug99</strain>
    </source>
</reference>
<organism evidence="1 2">
    <name type="scientific">Puccinia graminis f. sp. tritici</name>
    <dbReference type="NCBI Taxonomy" id="56615"/>
    <lineage>
        <taxon>Eukaryota</taxon>
        <taxon>Fungi</taxon>
        <taxon>Dikarya</taxon>
        <taxon>Basidiomycota</taxon>
        <taxon>Pucciniomycotina</taxon>
        <taxon>Pucciniomycetes</taxon>
        <taxon>Pucciniales</taxon>
        <taxon>Pucciniaceae</taxon>
        <taxon>Puccinia</taxon>
    </lineage>
</organism>
<proteinExistence type="predicted"/>
<sequence>MVVLHPDIRIRADIRLLFPGKAASASPGGYPPALAGILGYPPFKRPARHRLEGFPSSRQGACTSSAGRNPFWSTRYMYLVDWKDFLPAGKVHAPRWLEGNPSSRTSPLLALGILWDTRIPAQISGKRAHPNPNPYPLAGIRWRLYSLDDWKESLLAIEIPSRLYGLDDRKESLPAIKETAVKGVTRPLRGTPSTAEKFPSAFEAYTLHHREKPSRPLI</sequence>